<name>A0A9P7APW7_9AGAM</name>
<dbReference type="Proteomes" id="UP000719766">
    <property type="component" value="Unassembled WGS sequence"/>
</dbReference>
<dbReference type="GeneID" id="64596878"/>
<dbReference type="AlphaFoldDB" id="A0A9P7APW7"/>
<dbReference type="OrthoDB" id="360540at2759"/>
<dbReference type="EMBL" id="JABBWE010000033">
    <property type="protein sequence ID" value="KAG1792944.1"/>
    <property type="molecule type" value="Genomic_DNA"/>
</dbReference>
<proteinExistence type="predicted"/>
<evidence type="ECO:0000313" key="2">
    <source>
        <dbReference type="Proteomes" id="UP000719766"/>
    </source>
</evidence>
<dbReference type="InterPro" id="IPR009772">
    <property type="entry name" value="CDC123"/>
</dbReference>
<comment type="caution">
    <text evidence="1">The sequence shown here is derived from an EMBL/GenBank/DDBJ whole genome shotgun (WGS) entry which is preliminary data.</text>
</comment>
<protein>
    <submittedName>
        <fullName evidence="1">Uncharacterized protein</fullName>
    </submittedName>
</protein>
<sequence length="105" mass="12168">MIWNSTYIQNVSWVLPPLKHKSPSDIYILLKFSDAVSHDLSVDTVFEGRRYDPSNLPSYHVELVSRKCYSIYRCCKFGYFVCKGHLIGIEQCDTNSCDLLDEPRT</sequence>
<accession>A0A9P7APW7</accession>
<gene>
    <name evidence="1" type="ORF">HD556DRAFT_1376863</name>
</gene>
<reference evidence="1" key="1">
    <citation type="journal article" date="2020" name="New Phytol.">
        <title>Comparative genomics reveals dynamic genome evolution in host specialist ectomycorrhizal fungi.</title>
        <authorList>
            <person name="Lofgren L.A."/>
            <person name="Nguyen N.H."/>
            <person name="Vilgalys R."/>
            <person name="Ruytinx J."/>
            <person name="Liao H.L."/>
            <person name="Branco S."/>
            <person name="Kuo A."/>
            <person name="LaButti K."/>
            <person name="Lipzen A."/>
            <person name="Andreopoulos W."/>
            <person name="Pangilinan J."/>
            <person name="Riley R."/>
            <person name="Hundley H."/>
            <person name="Na H."/>
            <person name="Barry K."/>
            <person name="Grigoriev I.V."/>
            <person name="Stajich J.E."/>
            <person name="Kennedy P.G."/>
        </authorList>
    </citation>
    <scope>NUCLEOTIDE SEQUENCE</scope>
    <source>
        <strain evidence="1">S12</strain>
    </source>
</reference>
<organism evidence="1 2">
    <name type="scientific">Suillus plorans</name>
    <dbReference type="NCBI Taxonomy" id="116603"/>
    <lineage>
        <taxon>Eukaryota</taxon>
        <taxon>Fungi</taxon>
        <taxon>Dikarya</taxon>
        <taxon>Basidiomycota</taxon>
        <taxon>Agaricomycotina</taxon>
        <taxon>Agaricomycetes</taxon>
        <taxon>Agaricomycetidae</taxon>
        <taxon>Boletales</taxon>
        <taxon>Suillineae</taxon>
        <taxon>Suillaceae</taxon>
        <taxon>Suillus</taxon>
    </lineage>
</organism>
<dbReference type="Pfam" id="PF07065">
    <property type="entry name" value="D123"/>
    <property type="match status" value="1"/>
</dbReference>
<evidence type="ECO:0000313" key="1">
    <source>
        <dbReference type="EMBL" id="KAG1792944.1"/>
    </source>
</evidence>
<keyword evidence="2" id="KW-1185">Reference proteome</keyword>
<dbReference type="RefSeq" id="XP_041159481.1">
    <property type="nucleotide sequence ID" value="XM_041303114.1"/>
</dbReference>